<feature type="compositionally biased region" description="Basic and acidic residues" evidence="1">
    <location>
        <begin position="87"/>
        <end position="108"/>
    </location>
</feature>
<protein>
    <submittedName>
        <fullName evidence="2">Uncharacterized protein</fullName>
    </submittedName>
</protein>
<sequence length="173" mass="18631">MVLSFKLGLRSEIDQLPQEVDFTHTPCDGLDGADLHTAPTCPAAASSELDTPSTCSNPNLPELSRREPRCLKGQLILPGLLASGSAAEERKTADREKRGGKDDGESRAGRRRPPHQPITAKRKKPRSRWSHPGTKETTSGKQDLSASHASGEAWQTLVRGVFGGRGLGGREET</sequence>
<gene>
    <name evidence="2" type="ORF">NDU88_000566</name>
</gene>
<name>A0AAV7S501_PLEWA</name>
<feature type="region of interest" description="Disordered" evidence="1">
    <location>
        <begin position="38"/>
        <end position="154"/>
    </location>
</feature>
<reference evidence="2" key="1">
    <citation type="journal article" date="2022" name="bioRxiv">
        <title>Sequencing and chromosome-scale assembly of the giantPleurodeles waltlgenome.</title>
        <authorList>
            <person name="Brown T."/>
            <person name="Elewa A."/>
            <person name="Iarovenko S."/>
            <person name="Subramanian E."/>
            <person name="Araus A.J."/>
            <person name="Petzold A."/>
            <person name="Susuki M."/>
            <person name="Suzuki K.-i.T."/>
            <person name="Hayashi T."/>
            <person name="Toyoda A."/>
            <person name="Oliveira C."/>
            <person name="Osipova E."/>
            <person name="Leigh N.D."/>
            <person name="Simon A."/>
            <person name="Yun M.H."/>
        </authorList>
    </citation>
    <scope>NUCLEOTIDE SEQUENCE</scope>
    <source>
        <strain evidence="2">20211129_DDA</strain>
        <tissue evidence="2">Liver</tissue>
    </source>
</reference>
<dbReference type="AlphaFoldDB" id="A0AAV7S501"/>
<comment type="caution">
    <text evidence="2">The sequence shown here is derived from an EMBL/GenBank/DDBJ whole genome shotgun (WGS) entry which is preliminary data.</text>
</comment>
<organism evidence="2 3">
    <name type="scientific">Pleurodeles waltl</name>
    <name type="common">Iberian ribbed newt</name>
    <dbReference type="NCBI Taxonomy" id="8319"/>
    <lineage>
        <taxon>Eukaryota</taxon>
        <taxon>Metazoa</taxon>
        <taxon>Chordata</taxon>
        <taxon>Craniata</taxon>
        <taxon>Vertebrata</taxon>
        <taxon>Euteleostomi</taxon>
        <taxon>Amphibia</taxon>
        <taxon>Batrachia</taxon>
        <taxon>Caudata</taxon>
        <taxon>Salamandroidea</taxon>
        <taxon>Salamandridae</taxon>
        <taxon>Pleurodelinae</taxon>
        <taxon>Pleurodeles</taxon>
    </lineage>
</organism>
<accession>A0AAV7S501</accession>
<feature type="compositionally biased region" description="Polar residues" evidence="1">
    <location>
        <begin position="135"/>
        <end position="148"/>
    </location>
</feature>
<proteinExistence type="predicted"/>
<evidence type="ECO:0000313" key="2">
    <source>
        <dbReference type="EMBL" id="KAJ1160064.1"/>
    </source>
</evidence>
<evidence type="ECO:0000256" key="1">
    <source>
        <dbReference type="SAM" id="MobiDB-lite"/>
    </source>
</evidence>
<feature type="compositionally biased region" description="Polar residues" evidence="1">
    <location>
        <begin position="48"/>
        <end position="59"/>
    </location>
</feature>
<dbReference type="EMBL" id="JANPWB010000008">
    <property type="protein sequence ID" value="KAJ1160064.1"/>
    <property type="molecule type" value="Genomic_DNA"/>
</dbReference>
<feature type="compositionally biased region" description="Basic residues" evidence="1">
    <location>
        <begin position="109"/>
        <end position="129"/>
    </location>
</feature>
<evidence type="ECO:0000313" key="3">
    <source>
        <dbReference type="Proteomes" id="UP001066276"/>
    </source>
</evidence>
<dbReference type="Proteomes" id="UP001066276">
    <property type="component" value="Chromosome 4_2"/>
</dbReference>
<keyword evidence="3" id="KW-1185">Reference proteome</keyword>